<evidence type="ECO:0000313" key="11">
    <source>
        <dbReference type="Proteomes" id="UP000321547"/>
    </source>
</evidence>
<accession>A0A1I5L6T0</accession>
<dbReference type="InterPro" id="IPR029045">
    <property type="entry name" value="ClpP/crotonase-like_dom_sf"/>
</dbReference>
<dbReference type="GO" id="GO:0009317">
    <property type="term" value="C:acetyl-CoA carboxylase complex"/>
    <property type="evidence" value="ECO:0007669"/>
    <property type="project" value="InterPro"/>
</dbReference>
<dbReference type="EC" id="2.1.3.15" evidence="6"/>
<dbReference type="PRINTS" id="PR01070">
    <property type="entry name" value="ACCCTRFRASEB"/>
</dbReference>
<dbReference type="InterPro" id="IPR011762">
    <property type="entry name" value="COA_CT_N"/>
</dbReference>
<keyword evidence="6" id="KW-0276">Fatty acid metabolism</keyword>
<reference evidence="9 10" key="1">
    <citation type="submission" date="2016-10" db="EMBL/GenBank/DDBJ databases">
        <authorList>
            <person name="de Groot N.N."/>
        </authorList>
    </citation>
    <scope>NUCLEOTIDE SEQUENCE [LARGE SCALE GENOMIC DNA]</scope>
    <source>
        <strain evidence="9 10">DSM 17073</strain>
    </source>
</reference>
<keyword evidence="5 6" id="KW-0443">Lipid metabolism</keyword>
<dbReference type="Proteomes" id="UP000242243">
    <property type="component" value="Unassembled WGS sequence"/>
</dbReference>
<evidence type="ECO:0000256" key="6">
    <source>
        <dbReference type="HAMAP-Rule" id="MF_01395"/>
    </source>
</evidence>
<dbReference type="PANTHER" id="PTHR42995">
    <property type="entry name" value="ACETYL-COENZYME A CARBOXYLASE CARBOXYL TRANSFERASE SUBUNIT BETA, CHLOROPLASTIC"/>
    <property type="match status" value="1"/>
</dbReference>
<dbReference type="EMBL" id="FOXC01000001">
    <property type="protein sequence ID" value="SFO92441.1"/>
    <property type="molecule type" value="Genomic_DNA"/>
</dbReference>
<comment type="function">
    <text evidence="6">Component of the acetyl coenzyme A carboxylase (ACC) complex. Biotin carboxylase (BC) catalyzes the carboxylation of biotin on its carrier protein (BCCP) and then the CO(2) group is transferred by the transcarboxylase to acetyl-CoA to form malonyl-CoA.</text>
</comment>
<feature type="domain" description="CoA carboxyltransferase N-terminal" evidence="7">
    <location>
        <begin position="29"/>
        <end position="288"/>
    </location>
</feature>
<evidence type="ECO:0000313" key="9">
    <source>
        <dbReference type="EMBL" id="SFO92441.1"/>
    </source>
</evidence>
<dbReference type="Gene3D" id="3.90.226.10">
    <property type="entry name" value="2-enoyl-CoA Hydratase, Chain A, domain 1"/>
    <property type="match status" value="1"/>
</dbReference>
<dbReference type="GO" id="GO:0006633">
    <property type="term" value="P:fatty acid biosynthetic process"/>
    <property type="evidence" value="ECO:0007669"/>
    <property type="project" value="UniProtKB-KW"/>
</dbReference>
<keyword evidence="6" id="KW-0963">Cytoplasm</keyword>
<dbReference type="GO" id="GO:0008270">
    <property type="term" value="F:zinc ion binding"/>
    <property type="evidence" value="ECO:0007669"/>
    <property type="project" value="UniProtKB-UniRule"/>
</dbReference>
<keyword evidence="6" id="KW-0862">Zinc</keyword>
<keyword evidence="6" id="KW-0275">Fatty acid biosynthesis</keyword>
<feature type="binding site" evidence="6">
    <location>
        <position position="36"/>
    </location>
    <ligand>
        <name>Zn(2+)</name>
        <dbReference type="ChEBI" id="CHEBI:29105"/>
    </ligand>
</feature>
<comment type="subcellular location">
    <subcellularLocation>
        <location evidence="6">Cytoplasm</location>
    </subcellularLocation>
</comment>
<keyword evidence="1 6" id="KW-0444">Lipid biosynthesis</keyword>
<dbReference type="GO" id="GO:2001295">
    <property type="term" value="P:malonyl-CoA biosynthetic process"/>
    <property type="evidence" value="ECO:0007669"/>
    <property type="project" value="UniProtKB-UniRule"/>
</dbReference>
<dbReference type="RefSeq" id="WP_089829465.1">
    <property type="nucleotide sequence ID" value="NZ_BJWI01000001.1"/>
</dbReference>
<evidence type="ECO:0000259" key="7">
    <source>
        <dbReference type="PROSITE" id="PS50980"/>
    </source>
</evidence>
<evidence type="ECO:0000256" key="3">
    <source>
        <dbReference type="ARBA" id="ARBA00022723"/>
    </source>
</evidence>
<dbReference type="SUPFAM" id="SSF52096">
    <property type="entry name" value="ClpP/crotonase"/>
    <property type="match status" value="1"/>
</dbReference>
<feature type="zinc finger region" description="C4-type" evidence="6">
    <location>
        <begin position="33"/>
        <end position="55"/>
    </location>
</feature>
<name>A0A1I5L6T0_9BACI</name>
<protein>
    <recommendedName>
        <fullName evidence="6">Acetyl-coenzyme A carboxylase carboxyl transferase subunit beta</fullName>
        <shortName evidence="6">ACCase subunit beta</shortName>
        <shortName evidence="6">Acetyl-CoA carboxylase carboxyltransferase subunit beta</shortName>
        <ecNumber evidence="6">2.1.3.15</ecNumber>
    </recommendedName>
</protein>
<keyword evidence="6" id="KW-0067">ATP-binding</keyword>
<dbReference type="EMBL" id="BJWI01000001">
    <property type="protein sequence ID" value="GEM00659.1"/>
    <property type="molecule type" value="Genomic_DNA"/>
</dbReference>
<dbReference type="Pfam" id="PF01039">
    <property type="entry name" value="Carboxyl_trans"/>
    <property type="match status" value="1"/>
</dbReference>
<evidence type="ECO:0000313" key="8">
    <source>
        <dbReference type="EMBL" id="GEM00659.1"/>
    </source>
</evidence>
<dbReference type="OrthoDB" id="9772975at2"/>
<comment type="pathway">
    <text evidence="6">Lipid metabolism; malonyl-CoA biosynthesis; malonyl-CoA from acetyl-CoA: step 1/1.</text>
</comment>
<evidence type="ECO:0000313" key="10">
    <source>
        <dbReference type="Proteomes" id="UP000242243"/>
    </source>
</evidence>
<keyword evidence="6" id="KW-0547">Nucleotide-binding</keyword>
<feature type="binding site" evidence="6">
    <location>
        <position position="33"/>
    </location>
    <ligand>
        <name>Zn(2+)</name>
        <dbReference type="ChEBI" id="CHEBI:29105"/>
    </ligand>
</feature>
<dbReference type="GO" id="GO:0016743">
    <property type="term" value="F:carboxyl- or carbamoyltransferase activity"/>
    <property type="evidence" value="ECO:0007669"/>
    <property type="project" value="UniProtKB-UniRule"/>
</dbReference>
<comment type="subunit">
    <text evidence="6">Acetyl-CoA carboxylase is a heterohexamer composed of biotin carboxyl carrier protein (AccB), biotin carboxylase (AccC) and two subunits each of ACCase subunit alpha (AccA) and ACCase subunit beta (AccD).</text>
</comment>
<evidence type="ECO:0000256" key="4">
    <source>
        <dbReference type="ARBA" id="ARBA00022771"/>
    </source>
</evidence>
<dbReference type="InterPro" id="IPR034733">
    <property type="entry name" value="AcCoA_carboxyl_beta"/>
</dbReference>
<dbReference type="STRING" id="306540.SAMN05421839_101207"/>
<dbReference type="Proteomes" id="UP000321547">
    <property type="component" value="Unassembled WGS sequence"/>
</dbReference>
<dbReference type="AlphaFoldDB" id="A0A1I5L6T0"/>
<keyword evidence="2 6" id="KW-0808">Transferase</keyword>
<comment type="catalytic activity">
    <reaction evidence="6">
        <text>N(6)-carboxybiotinyl-L-lysyl-[protein] + acetyl-CoA = N(6)-biotinyl-L-lysyl-[protein] + malonyl-CoA</text>
        <dbReference type="Rhea" id="RHEA:54728"/>
        <dbReference type="Rhea" id="RHEA-COMP:10505"/>
        <dbReference type="Rhea" id="RHEA-COMP:10506"/>
        <dbReference type="ChEBI" id="CHEBI:57288"/>
        <dbReference type="ChEBI" id="CHEBI:57384"/>
        <dbReference type="ChEBI" id="CHEBI:83144"/>
        <dbReference type="ChEBI" id="CHEBI:83145"/>
        <dbReference type="EC" id="2.1.3.15"/>
    </reaction>
</comment>
<dbReference type="PROSITE" id="PS50980">
    <property type="entry name" value="COA_CT_NTER"/>
    <property type="match status" value="1"/>
</dbReference>
<feature type="binding site" evidence="6">
    <location>
        <position position="55"/>
    </location>
    <ligand>
        <name>Zn(2+)</name>
        <dbReference type="ChEBI" id="CHEBI:29105"/>
    </ligand>
</feature>
<dbReference type="PANTHER" id="PTHR42995:SF5">
    <property type="entry name" value="ACETYL-COENZYME A CARBOXYLASE CARBOXYL TRANSFERASE SUBUNIT BETA, CHLOROPLASTIC"/>
    <property type="match status" value="1"/>
</dbReference>
<sequence>MQFKSIFYKKKKYASIPTEKAKQEIPEGLVEKCGSCGKIYYEKEWSQQLKVCPNCGTHHRLTAYERIKALIDEDSFTEWDPSMETTDPLKFPEYQEKLKKDQAKTGLKDAVVTGKGTINGYETAIVVMDPFFRMASMGAVVGEKIARALENARVEQLPMIIFTASGGARMQEGMISLMQMAKTSIAVDRFNRSGGCLINVFTHPTTGGVTASFASIGDYHFAEPKALIGFAGRRIIEQTIREKLPDDFQTAEFQLKHGQVDKVVHRHELKALLTTVLDLHQPKGRDEL</sequence>
<gene>
    <name evidence="6 8" type="primary">accD</name>
    <name evidence="8" type="ORF">HHA03_01910</name>
    <name evidence="9" type="ORF">SAMN05421839_101207</name>
</gene>
<dbReference type="NCBIfam" id="TIGR00515">
    <property type="entry name" value="accD"/>
    <property type="match status" value="1"/>
</dbReference>
<feature type="binding site" evidence="6">
    <location>
        <position position="52"/>
    </location>
    <ligand>
        <name>Zn(2+)</name>
        <dbReference type="ChEBI" id="CHEBI:29105"/>
    </ligand>
</feature>
<dbReference type="GO" id="GO:0003989">
    <property type="term" value="F:acetyl-CoA carboxylase activity"/>
    <property type="evidence" value="ECO:0007669"/>
    <property type="project" value="InterPro"/>
</dbReference>
<dbReference type="GO" id="GO:0005524">
    <property type="term" value="F:ATP binding"/>
    <property type="evidence" value="ECO:0007669"/>
    <property type="project" value="UniProtKB-KW"/>
</dbReference>
<evidence type="ECO:0000256" key="1">
    <source>
        <dbReference type="ARBA" id="ARBA00022516"/>
    </source>
</evidence>
<dbReference type="HAMAP" id="MF_01395">
    <property type="entry name" value="AcetylCoA_CT_beta"/>
    <property type="match status" value="1"/>
</dbReference>
<keyword evidence="11" id="KW-1185">Reference proteome</keyword>
<dbReference type="UniPathway" id="UPA00655">
    <property type="reaction ID" value="UER00711"/>
</dbReference>
<organism evidence="9 10">
    <name type="scientific">Halolactibacillus halophilus</name>
    <dbReference type="NCBI Taxonomy" id="306540"/>
    <lineage>
        <taxon>Bacteria</taxon>
        <taxon>Bacillati</taxon>
        <taxon>Bacillota</taxon>
        <taxon>Bacilli</taxon>
        <taxon>Bacillales</taxon>
        <taxon>Bacillaceae</taxon>
        <taxon>Halolactibacillus</taxon>
    </lineage>
</organism>
<keyword evidence="4 6" id="KW-0863">Zinc-finger</keyword>
<evidence type="ECO:0000256" key="2">
    <source>
        <dbReference type="ARBA" id="ARBA00022679"/>
    </source>
</evidence>
<comment type="similarity">
    <text evidence="6">Belongs to the AccD/PCCB family.</text>
</comment>
<reference evidence="8 11" key="2">
    <citation type="submission" date="2019-07" db="EMBL/GenBank/DDBJ databases">
        <title>Whole genome shotgun sequence of Halolactibacillus halophilus NBRC 100868.</title>
        <authorList>
            <person name="Hosoyama A."/>
            <person name="Uohara A."/>
            <person name="Ohji S."/>
            <person name="Ichikawa N."/>
        </authorList>
    </citation>
    <scope>NUCLEOTIDE SEQUENCE [LARGE SCALE GENOMIC DNA]</scope>
    <source>
        <strain evidence="8 11">NBRC 100868</strain>
    </source>
</reference>
<comment type="cofactor">
    <cofactor evidence="6">
        <name>Zn(2+)</name>
        <dbReference type="ChEBI" id="CHEBI:29105"/>
    </cofactor>
    <text evidence="6">Binds 1 zinc ion per subunit.</text>
</comment>
<proteinExistence type="inferred from homology"/>
<keyword evidence="3 6" id="KW-0479">Metal-binding</keyword>
<evidence type="ECO:0000256" key="5">
    <source>
        <dbReference type="ARBA" id="ARBA00023098"/>
    </source>
</evidence>
<dbReference type="InterPro" id="IPR000438">
    <property type="entry name" value="Acetyl_CoA_COase_Trfase_b_su"/>
</dbReference>